<name>A0A1G5FKT9_9FLAO</name>
<dbReference type="OrthoDB" id="597270at2"/>
<dbReference type="SUPFAM" id="SSF53448">
    <property type="entry name" value="Nucleotide-diphospho-sugar transferases"/>
    <property type="match status" value="1"/>
</dbReference>
<dbReference type="GO" id="GO:0016758">
    <property type="term" value="F:hexosyltransferase activity"/>
    <property type="evidence" value="ECO:0007669"/>
    <property type="project" value="UniProtKB-ARBA"/>
</dbReference>
<keyword evidence="3" id="KW-1185">Reference proteome</keyword>
<proteinExistence type="predicted"/>
<sequence length="319" mass="36424">MKEPLVSIIIPTFNRAGLLGETLDSIIAQTYTHWECIVVDDTSTDDTAQVMRRYVAQDVRIHYYDRPESKPKGANACRNFGFEKSTGAFVIWFDSDDLMLPGKIEKQLNVLLQNEAMAFSVARFKNMQADGMTEEPAFDANLRHDLNQCNYVSGRVFWGTIDFLGKRGLFDNRFFNESLRSGQEFHFFSAVLTGNPQGLFLNESLSLRRIHEASIQQGQKADPLRRLQNKFAVYWSTLNDHRALLETEARIFLMRQSAIYYHKLLFEGVTFVPLSVFLNGLRPDLGKFKTVVIYLLMQATRTTRKGDLLGSAVIKKIIG</sequence>
<dbReference type="InterPro" id="IPR001173">
    <property type="entry name" value="Glyco_trans_2-like"/>
</dbReference>
<protein>
    <submittedName>
        <fullName evidence="2">Glycosyltransferase involved in cell wall bisynthesis</fullName>
    </submittedName>
</protein>
<evidence type="ECO:0000313" key="3">
    <source>
        <dbReference type="Proteomes" id="UP000199354"/>
    </source>
</evidence>
<evidence type="ECO:0000313" key="2">
    <source>
        <dbReference type="EMBL" id="SCY39764.1"/>
    </source>
</evidence>
<dbReference type="Proteomes" id="UP000199354">
    <property type="component" value="Unassembled WGS sequence"/>
</dbReference>
<dbReference type="Gene3D" id="3.90.550.10">
    <property type="entry name" value="Spore Coat Polysaccharide Biosynthesis Protein SpsA, Chain A"/>
    <property type="match status" value="1"/>
</dbReference>
<feature type="domain" description="Glycosyltransferase 2-like" evidence="1">
    <location>
        <begin position="7"/>
        <end position="126"/>
    </location>
</feature>
<organism evidence="2 3">
    <name type="scientific">Flavobacterium caeni</name>
    <dbReference type="NCBI Taxonomy" id="490189"/>
    <lineage>
        <taxon>Bacteria</taxon>
        <taxon>Pseudomonadati</taxon>
        <taxon>Bacteroidota</taxon>
        <taxon>Flavobacteriia</taxon>
        <taxon>Flavobacteriales</taxon>
        <taxon>Flavobacteriaceae</taxon>
        <taxon>Flavobacterium</taxon>
    </lineage>
</organism>
<keyword evidence="2" id="KW-0808">Transferase</keyword>
<reference evidence="2 3" key="1">
    <citation type="submission" date="2016-10" db="EMBL/GenBank/DDBJ databases">
        <authorList>
            <person name="de Groot N.N."/>
        </authorList>
    </citation>
    <scope>NUCLEOTIDE SEQUENCE [LARGE SCALE GENOMIC DNA]</scope>
    <source>
        <strain evidence="2 3">CGMCC 1.7031</strain>
    </source>
</reference>
<dbReference type="PANTHER" id="PTHR22916:SF3">
    <property type="entry name" value="UDP-GLCNAC:BETAGAL BETA-1,3-N-ACETYLGLUCOSAMINYLTRANSFERASE-LIKE PROTEIN 1"/>
    <property type="match status" value="1"/>
</dbReference>
<accession>A0A1G5FKT9</accession>
<dbReference type="InterPro" id="IPR029044">
    <property type="entry name" value="Nucleotide-diphossugar_trans"/>
</dbReference>
<dbReference type="AlphaFoldDB" id="A0A1G5FKT9"/>
<dbReference type="Pfam" id="PF00535">
    <property type="entry name" value="Glycos_transf_2"/>
    <property type="match status" value="1"/>
</dbReference>
<dbReference type="EMBL" id="FMVF01000005">
    <property type="protein sequence ID" value="SCY39764.1"/>
    <property type="molecule type" value="Genomic_DNA"/>
</dbReference>
<dbReference type="RefSeq" id="WP_091141509.1">
    <property type="nucleotide sequence ID" value="NZ_FMVF01000005.1"/>
</dbReference>
<dbReference type="PANTHER" id="PTHR22916">
    <property type="entry name" value="GLYCOSYLTRANSFERASE"/>
    <property type="match status" value="1"/>
</dbReference>
<dbReference type="STRING" id="490189.SAMN02927903_01322"/>
<dbReference type="CDD" id="cd00761">
    <property type="entry name" value="Glyco_tranf_GTA_type"/>
    <property type="match status" value="1"/>
</dbReference>
<gene>
    <name evidence="2" type="ORF">SAMN02927903_01322</name>
</gene>
<evidence type="ECO:0000259" key="1">
    <source>
        <dbReference type="Pfam" id="PF00535"/>
    </source>
</evidence>